<dbReference type="AlphaFoldDB" id="A0A449B0F5"/>
<feature type="transmembrane region" description="Helical" evidence="1">
    <location>
        <begin position="12"/>
        <end position="34"/>
    </location>
</feature>
<proteinExistence type="predicted"/>
<geneLocation type="plasmid" evidence="2 3">
    <name>2</name>
</geneLocation>
<keyword evidence="2" id="KW-0614">Plasmid</keyword>
<keyword evidence="1" id="KW-0472">Membrane</keyword>
<dbReference type="KEGG" id="mgal:NCTC10186_00718"/>
<feature type="transmembrane region" description="Helical" evidence="1">
    <location>
        <begin position="82"/>
        <end position="103"/>
    </location>
</feature>
<sequence>MKQRNNYYKHFLWFFVLLSWLSIFTLTNSIFGLINFNSSLPNKLSQLEFVLVLIGFVLNLIILIWLFCAFWLFRPVQGFIKVILWIFGYLKILSLFIFLILLISSNQVINSNVYLLLYIFLLISGIIQIVFAPVGIAYLISLKKKG</sequence>
<dbReference type="RefSeq" id="WP_119572118.1">
    <property type="nucleotide sequence ID" value="NZ_QXGN01000022.1"/>
</dbReference>
<evidence type="ECO:0000256" key="1">
    <source>
        <dbReference type="SAM" id="Phobius"/>
    </source>
</evidence>
<accession>A0A449B0F5</accession>
<protein>
    <submittedName>
        <fullName evidence="2">Uncharacterized protein</fullName>
    </submittedName>
</protein>
<gene>
    <name evidence="2" type="ORF">NCTC10186_00718</name>
</gene>
<name>A0A449B0F5_9BACT</name>
<keyword evidence="1" id="KW-0812">Transmembrane</keyword>
<dbReference type="Proteomes" id="UP000289862">
    <property type="component" value="Plasmid 2"/>
</dbReference>
<keyword evidence="3" id="KW-1185">Reference proteome</keyword>
<keyword evidence="1" id="KW-1133">Transmembrane helix</keyword>
<dbReference type="EMBL" id="LR215032">
    <property type="protein sequence ID" value="VEU73224.1"/>
    <property type="molecule type" value="Genomic_DNA"/>
</dbReference>
<feature type="transmembrane region" description="Helical" evidence="1">
    <location>
        <begin position="49"/>
        <end position="73"/>
    </location>
</feature>
<evidence type="ECO:0000313" key="3">
    <source>
        <dbReference type="Proteomes" id="UP000289862"/>
    </source>
</evidence>
<feature type="transmembrane region" description="Helical" evidence="1">
    <location>
        <begin position="115"/>
        <end position="140"/>
    </location>
</feature>
<organism evidence="2 3">
    <name type="scientific">Mycoplasmopsis gallopavonis</name>
    <dbReference type="NCBI Taxonomy" id="76629"/>
    <lineage>
        <taxon>Bacteria</taxon>
        <taxon>Bacillati</taxon>
        <taxon>Mycoplasmatota</taxon>
        <taxon>Mycoplasmoidales</taxon>
        <taxon>Metamycoplasmataceae</taxon>
        <taxon>Mycoplasmopsis</taxon>
    </lineage>
</organism>
<evidence type="ECO:0000313" key="2">
    <source>
        <dbReference type="EMBL" id="VEU73224.1"/>
    </source>
</evidence>
<reference evidence="2 3" key="1">
    <citation type="submission" date="2019-01" db="EMBL/GenBank/DDBJ databases">
        <authorList>
            <consortium name="Pathogen Informatics"/>
        </authorList>
    </citation>
    <scope>NUCLEOTIDE SEQUENCE [LARGE SCALE GENOMIC DNA]</scope>
    <source>
        <strain evidence="2 3">NCTC10186</strain>
        <plasmid evidence="3">2</plasmid>
    </source>
</reference>